<evidence type="ECO:0000313" key="1">
    <source>
        <dbReference type="EMBL" id="KAK7267733.1"/>
    </source>
</evidence>
<dbReference type="SUPFAM" id="SSF103256">
    <property type="entry name" value="Hypothetical protein TM0160"/>
    <property type="match status" value="1"/>
</dbReference>
<dbReference type="AlphaFoldDB" id="A0AAN9F5H1"/>
<accession>A0AAN9F5H1</accession>
<dbReference type="Gene3D" id="3.10.690.10">
    <property type="entry name" value="Bifunctional nuclease domain"/>
    <property type="match status" value="1"/>
</dbReference>
<reference evidence="1 2" key="1">
    <citation type="submission" date="2024-01" db="EMBL/GenBank/DDBJ databases">
        <title>The genomes of 5 underutilized Papilionoideae crops provide insights into root nodulation and disease resistanc.</title>
        <authorList>
            <person name="Yuan L."/>
        </authorList>
    </citation>
    <scope>NUCLEOTIDE SEQUENCE [LARGE SCALE GENOMIC DNA]</scope>
    <source>
        <strain evidence="1">ZHUSHIDOU_FW_LH</strain>
        <tissue evidence="1">Leaf</tissue>
    </source>
</reference>
<dbReference type="Proteomes" id="UP001372338">
    <property type="component" value="Unassembled WGS sequence"/>
</dbReference>
<gene>
    <name evidence="1" type="ORF">RIF29_20412</name>
</gene>
<dbReference type="GO" id="GO:0016567">
    <property type="term" value="P:protein ubiquitination"/>
    <property type="evidence" value="ECO:0007669"/>
    <property type="project" value="TreeGrafter"/>
</dbReference>
<comment type="caution">
    <text evidence="1">The sequence shown here is derived from an EMBL/GenBank/DDBJ whole genome shotgun (WGS) entry which is preliminary data.</text>
</comment>
<keyword evidence="2" id="KW-1185">Reference proteome</keyword>
<sequence length="165" mass="18827">MLFLDHSEDYKKAFGLGLWVKTLWGGHLSDCAPHLTIVMKMEDTTSLLLLIIVSEMPSVSLMTAIRNVQTARPTLYQVMKELVDKMGYEVGNEAECMSFDLRLSDAINIAVRCKLLNEFGLNEFVDLSHQEFKNLYLGLKVELSTQSESIEEFIHMCSIVLDYLR</sequence>
<organism evidence="1 2">
    <name type="scientific">Crotalaria pallida</name>
    <name type="common">Smooth rattlebox</name>
    <name type="synonym">Crotalaria striata</name>
    <dbReference type="NCBI Taxonomy" id="3830"/>
    <lineage>
        <taxon>Eukaryota</taxon>
        <taxon>Viridiplantae</taxon>
        <taxon>Streptophyta</taxon>
        <taxon>Embryophyta</taxon>
        <taxon>Tracheophyta</taxon>
        <taxon>Spermatophyta</taxon>
        <taxon>Magnoliopsida</taxon>
        <taxon>eudicotyledons</taxon>
        <taxon>Gunneridae</taxon>
        <taxon>Pentapetalae</taxon>
        <taxon>rosids</taxon>
        <taxon>fabids</taxon>
        <taxon>Fabales</taxon>
        <taxon>Fabaceae</taxon>
        <taxon>Papilionoideae</taxon>
        <taxon>50 kb inversion clade</taxon>
        <taxon>genistoids sensu lato</taxon>
        <taxon>core genistoids</taxon>
        <taxon>Crotalarieae</taxon>
        <taxon>Crotalaria</taxon>
    </lineage>
</organism>
<dbReference type="GO" id="GO:0004518">
    <property type="term" value="F:nuclease activity"/>
    <property type="evidence" value="ECO:0007669"/>
    <property type="project" value="InterPro"/>
</dbReference>
<evidence type="ECO:0000313" key="2">
    <source>
        <dbReference type="Proteomes" id="UP001372338"/>
    </source>
</evidence>
<dbReference type="GO" id="GO:0030891">
    <property type="term" value="C:VCB complex"/>
    <property type="evidence" value="ECO:0007669"/>
    <property type="project" value="TreeGrafter"/>
</dbReference>
<dbReference type="InterPro" id="IPR036104">
    <property type="entry name" value="BFN_sf"/>
</dbReference>
<proteinExistence type="predicted"/>
<name>A0AAN9F5H1_CROPI</name>
<dbReference type="PANTHER" id="PTHR15160:SF3">
    <property type="entry name" value="BIFUNCTIONAL NUCLEASE 1"/>
    <property type="match status" value="1"/>
</dbReference>
<protein>
    <submittedName>
        <fullName evidence="1">Uncharacterized protein</fullName>
    </submittedName>
</protein>
<dbReference type="EMBL" id="JAYWIO010000004">
    <property type="protein sequence ID" value="KAK7267733.1"/>
    <property type="molecule type" value="Genomic_DNA"/>
</dbReference>
<dbReference type="PANTHER" id="PTHR15160">
    <property type="entry name" value="VON HIPPEL-LINDAU PROTEIN"/>
    <property type="match status" value="1"/>
</dbReference>
<dbReference type="GO" id="GO:0005634">
    <property type="term" value="C:nucleus"/>
    <property type="evidence" value="ECO:0007669"/>
    <property type="project" value="TreeGrafter"/>
</dbReference>